<evidence type="ECO:0000313" key="2">
    <source>
        <dbReference type="EMBL" id="ADP83734.1"/>
    </source>
</evidence>
<sequence>MREVPNHPGTNPDGGRDSVDRRPADGAGMREVLASHTAATLTVYQAYSPAIAGPALRAGTFVEPFRVGRMTWVKPSFLWMMYRCGWATKPDQERVLAVEIGRDDLLWALARACLSSFEPGQHADPRSWRAALAAAPVRVQWDPDRDLYLRPTGRRAIQIGLGPEASRHYVSSWIRSIRDVTPLAREIHARVQADDLDGARALLPEEHPLALPSEIARRLGASPAGTR</sequence>
<dbReference type="HOGENOM" id="CLU_082565_1_1_11"/>
<feature type="compositionally biased region" description="Basic and acidic residues" evidence="1">
    <location>
        <begin position="14"/>
        <end position="24"/>
    </location>
</feature>
<organism evidence="2 3">
    <name type="scientific">Pseudofrankia inefficax (strain DSM 45817 / CECT 9037 / DDB 130130 / EuI1c)</name>
    <name type="common">Frankia inefficax</name>
    <dbReference type="NCBI Taxonomy" id="298654"/>
    <lineage>
        <taxon>Bacteria</taxon>
        <taxon>Bacillati</taxon>
        <taxon>Actinomycetota</taxon>
        <taxon>Actinomycetes</taxon>
        <taxon>Frankiales</taxon>
        <taxon>Frankiaceae</taxon>
        <taxon>Pseudofrankia</taxon>
    </lineage>
</organism>
<dbReference type="InParanoid" id="E3IVT2"/>
<dbReference type="Pfam" id="PF14124">
    <property type="entry name" value="DUF4291"/>
    <property type="match status" value="1"/>
</dbReference>
<feature type="region of interest" description="Disordered" evidence="1">
    <location>
        <begin position="1"/>
        <end position="24"/>
    </location>
</feature>
<name>E3IVT2_PSEI1</name>
<accession>E3IVT2</accession>
<dbReference type="STRING" id="298654.FraEuI1c_5750"/>
<dbReference type="InterPro" id="IPR025633">
    <property type="entry name" value="DUF4291"/>
</dbReference>
<evidence type="ECO:0008006" key="4">
    <source>
        <dbReference type="Google" id="ProtNLM"/>
    </source>
</evidence>
<dbReference type="EMBL" id="CP002299">
    <property type="protein sequence ID" value="ADP83734.1"/>
    <property type="molecule type" value="Genomic_DNA"/>
</dbReference>
<dbReference type="eggNOG" id="ENOG502Z86B">
    <property type="taxonomic scope" value="Bacteria"/>
</dbReference>
<dbReference type="PANTHER" id="PTHR38567:SF1">
    <property type="entry name" value="DUF4291 DOMAIN-CONTAINING PROTEIN"/>
    <property type="match status" value="1"/>
</dbReference>
<proteinExistence type="predicted"/>
<evidence type="ECO:0000256" key="1">
    <source>
        <dbReference type="SAM" id="MobiDB-lite"/>
    </source>
</evidence>
<protein>
    <recommendedName>
        <fullName evidence="4">DUF4291 domain-containing protein</fullName>
    </recommendedName>
</protein>
<reference evidence="2 3" key="1">
    <citation type="submission" date="2010-10" db="EMBL/GenBank/DDBJ databases">
        <title>Complete sequence of Frankia sp. EuI1c.</title>
        <authorList>
            <consortium name="US DOE Joint Genome Institute"/>
            <person name="Lucas S."/>
            <person name="Copeland A."/>
            <person name="Lapidus A."/>
            <person name="Cheng J.-F."/>
            <person name="Bruce D."/>
            <person name="Goodwin L."/>
            <person name="Pitluck S."/>
            <person name="Chertkov O."/>
            <person name="Detter J.C."/>
            <person name="Han C."/>
            <person name="Tapia R."/>
            <person name="Land M."/>
            <person name="Hauser L."/>
            <person name="Jeffries C."/>
            <person name="Kyrpides N."/>
            <person name="Ivanova N."/>
            <person name="Mikhailova N."/>
            <person name="Beauchemin N."/>
            <person name="Sen A."/>
            <person name="Sur S.A."/>
            <person name="Gtari M."/>
            <person name="Wall L."/>
            <person name="Tisa L."/>
            <person name="Woyke T."/>
        </authorList>
    </citation>
    <scope>NUCLEOTIDE SEQUENCE [LARGE SCALE GENOMIC DNA]</scope>
    <source>
        <strain evidence="3">DSM 45817 / CECT 9037 / EuI1c</strain>
    </source>
</reference>
<dbReference type="Proteomes" id="UP000002484">
    <property type="component" value="Chromosome"/>
</dbReference>
<gene>
    <name evidence="2" type="ordered locus">FraEuI1c_5750</name>
</gene>
<dbReference type="KEGG" id="fri:FraEuI1c_5750"/>
<dbReference type="OrthoDB" id="65842at2"/>
<dbReference type="RefSeq" id="WP_013426852.1">
    <property type="nucleotide sequence ID" value="NC_014666.1"/>
</dbReference>
<dbReference type="AlphaFoldDB" id="E3IVT2"/>
<evidence type="ECO:0000313" key="3">
    <source>
        <dbReference type="Proteomes" id="UP000002484"/>
    </source>
</evidence>
<dbReference type="PANTHER" id="PTHR38567">
    <property type="entry name" value="DUF4291 DOMAIN-CONTAINING PROTEIN"/>
    <property type="match status" value="1"/>
</dbReference>
<keyword evidence="3" id="KW-1185">Reference proteome</keyword>